<evidence type="ECO:0000313" key="2">
    <source>
        <dbReference type="EMBL" id="PNW79785.1"/>
    </source>
</evidence>
<feature type="region of interest" description="Disordered" evidence="1">
    <location>
        <begin position="527"/>
        <end position="557"/>
    </location>
</feature>
<reference evidence="2 3" key="1">
    <citation type="journal article" date="2007" name="Science">
        <title>The Chlamydomonas genome reveals the evolution of key animal and plant functions.</title>
        <authorList>
            <person name="Merchant S.S."/>
            <person name="Prochnik S.E."/>
            <person name="Vallon O."/>
            <person name="Harris E.H."/>
            <person name="Karpowicz S.J."/>
            <person name="Witman G.B."/>
            <person name="Terry A."/>
            <person name="Salamov A."/>
            <person name="Fritz-Laylin L.K."/>
            <person name="Marechal-Drouard L."/>
            <person name="Marshall W.F."/>
            <person name="Qu L.H."/>
            <person name="Nelson D.R."/>
            <person name="Sanderfoot A.A."/>
            <person name="Spalding M.H."/>
            <person name="Kapitonov V.V."/>
            <person name="Ren Q."/>
            <person name="Ferris P."/>
            <person name="Lindquist E."/>
            <person name="Shapiro H."/>
            <person name="Lucas S.M."/>
            <person name="Grimwood J."/>
            <person name="Schmutz J."/>
            <person name="Cardol P."/>
            <person name="Cerutti H."/>
            <person name="Chanfreau G."/>
            <person name="Chen C.L."/>
            <person name="Cognat V."/>
            <person name="Croft M.T."/>
            <person name="Dent R."/>
            <person name="Dutcher S."/>
            <person name="Fernandez E."/>
            <person name="Fukuzawa H."/>
            <person name="Gonzalez-Ballester D."/>
            <person name="Gonzalez-Halphen D."/>
            <person name="Hallmann A."/>
            <person name="Hanikenne M."/>
            <person name="Hippler M."/>
            <person name="Inwood W."/>
            <person name="Jabbari K."/>
            <person name="Kalanon M."/>
            <person name="Kuras R."/>
            <person name="Lefebvre P.A."/>
            <person name="Lemaire S.D."/>
            <person name="Lobanov A.V."/>
            <person name="Lohr M."/>
            <person name="Manuell A."/>
            <person name="Meier I."/>
            <person name="Mets L."/>
            <person name="Mittag M."/>
            <person name="Mittelmeier T."/>
            <person name="Moroney J.V."/>
            <person name="Moseley J."/>
            <person name="Napoli C."/>
            <person name="Nedelcu A.M."/>
            <person name="Niyogi K."/>
            <person name="Novoselov S.V."/>
            <person name="Paulsen I.T."/>
            <person name="Pazour G."/>
            <person name="Purton S."/>
            <person name="Ral J.P."/>
            <person name="Riano-Pachon D.M."/>
            <person name="Riekhof W."/>
            <person name="Rymarquis L."/>
            <person name="Schroda M."/>
            <person name="Stern D."/>
            <person name="Umen J."/>
            <person name="Willows R."/>
            <person name="Wilson N."/>
            <person name="Zimmer S.L."/>
            <person name="Allmer J."/>
            <person name="Balk J."/>
            <person name="Bisova K."/>
            <person name="Chen C.J."/>
            <person name="Elias M."/>
            <person name="Gendler K."/>
            <person name="Hauser C."/>
            <person name="Lamb M.R."/>
            <person name="Ledford H."/>
            <person name="Long J.C."/>
            <person name="Minagawa J."/>
            <person name="Page M.D."/>
            <person name="Pan J."/>
            <person name="Pootakham W."/>
            <person name="Roje S."/>
            <person name="Rose A."/>
            <person name="Stahlberg E."/>
            <person name="Terauchi A.M."/>
            <person name="Yang P."/>
            <person name="Ball S."/>
            <person name="Bowler C."/>
            <person name="Dieckmann C.L."/>
            <person name="Gladyshev V.N."/>
            <person name="Green P."/>
            <person name="Jorgensen R."/>
            <person name="Mayfield S."/>
            <person name="Mueller-Roeber B."/>
            <person name="Rajamani S."/>
            <person name="Sayre R.T."/>
            <person name="Brokstein P."/>
            <person name="Dubchak I."/>
            <person name="Goodstein D."/>
            <person name="Hornick L."/>
            <person name="Huang Y.W."/>
            <person name="Jhaveri J."/>
            <person name="Luo Y."/>
            <person name="Martinez D."/>
            <person name="Ngau W.C."/>
            <person name="Otillar B."/>
            <person name="Poliakov A."/>
            <person name="Porter A."/>
            <person name="Szajkowski L."/>
            <person name="Werner G."/>
            <person name="Zhou K."/>
            <person name="Grigoriev I.V."/>
            <person name="Rokhsar D.S."/>
            <person name="Grossman A.R."/>
        </authorList>
    </citation>
    <scope>NUCLEOTIDE SEQUENCE [LARGE SCALE GENOMIC DNA]</scope>
    <source>
        <strain evidence="3">CC-503</strain>
    </source>
</reference>
<feature type="region of interest" description="Disordered" evidence="1">
    <location>
        <begin position="431"/>
        <end position="453"/>
    </location>
</feature>
<gene>
    <name evidence="2" type="ORF">CHLRE_08g366550v5</name>
</gene>
<feature type="compositionally biased region" description="Gly residues" evidence="1">
    <location>
        <begin position="292"/>
        <end position="304"/>
    </location>
</feature>
<feature type="compositionally biased region" description="Low complexity" evidence="1">
    <location>
        <begin position="1240"/>
        <end position="1253"/>
    </location>
</feature>
<evidence type="ECO:0000256" key="1">
    <source>
        <dbReference type="SAM" id="MobiDB-lite"/>
    </source>
</evidence>
<feature type="region of interest" description="Disordered" evidence="1">
    <location>
        <begin position="815"/>
        <end position="840"/>
    </location>
</feature>
<feature type="compositionally biased region" description="Pro residues" evidence="1">
    <location>
        <begin position="1203"/>
        <end position="1213"/>
    </location>
</feature>
<dbReference type="OrthoDB" id="10646357at2759"/>
<dbReference type="ExpressionAtlas" id="A0A2K3DGX5">
    <property type="expression patterns" value="baseline"/>
</dbReference>
<feature type="compositionally biased region" description="Polar residues" evidence="1">
    <location>
        <begin position="656"/>
        <end position="669"/>
    </location>
</feature>
<feature type="region of interest" description="Disordered" evidence="1">
    <location>
        <begin position="1240"/>
        <end position="1272"/>
    </location>
</feature>
<feature type="region of interest" description="Disordered" evidence="1">
    <location>
        <begin position="882"/>
        <end position="1003"/>
    </location>
</feature>
<feature type="compositionally biased region" description="Low complexity" evidence="1">
    <location>
        <begin position="886"/>
        <end position="914"/>
    </location>
</feature>
<feature type="region of interest" description="Disordered" evidence="1">
    <location>
        <begin position="1050"/>
        <end position="1074"/>
    </location>
</feature>
<evidence type="ECO:0000313" key="3">
    <source>
        <dbReference type="Proteomes" id="UP000006906"/>
    </source>
</evidence>
<feature type="compositionally biased region" description="Acidic residues" evidence="1">
    <location>
        <begin position="976"/>
        <end position="990"/>
    </location>
</feature>
<feature type="region of interest" description="Disordered" evidence="1">
    <location>
        <begin position="1330"/>
        <end position="1383"/>
    </location>
</feature>
<sequence>MERKEVDRRYANLRAAAEAKVLSQAAGVPWRRPDELLTSARERLHENLAAFAEADLEDVRNRYARAHGGSANRIHYGDQQQYFGHELLDSDDWAAAPAAPTLVPPEPGRDPWHGLTAAEDAQAAPFAAAGALGTGTFHEPSGGAQQRFQPRAASTPPEHLNPSVVHGASSAASARRVAQTSAWSGASRSPQRRCLTPTPASPPRHHAQPQPDANAAAAAISKLLHTEEIIDHHAAILDRNFSPGLLTRERELGNRLGWQAASGVLGRARLMHSKGAVPSNLALKRMAAAVQGGGRGASGAGGAPGASTWMEQQGHGRAEHGSAEWVARAAVLTTQARPRASATAKAAAVAARSRFDKGQLLHLIVNNAEPAAVVAAAAGLVRGSHAGAAAAAAAAPHDGKNGCSGAAACGPALTGSEPSAQRGVSFAGEAVAGDRDGEGEGGSGGGSSDDDTVELSVEDAGAPWEATACAGVLMERLRACSYSHGDGQAGAATGGRGVTELERLRRRSIGELPLLMGLRRSSQGVSLGSLSNAGGGPSSYGGTTSHGDSNSNSGSGFGEVGSVPAVLDESILALPNSPHSAAKKNDAGCYGGAFPPPPIPRPPRGGSGVHAVLSPAPLSSSGAAAVSAVAAGANNSSSGAQSAFGCGSPSLLRPSGTGSLHPSLSNSHRQPPAVSMFSLPAGSAAAASLGERAASPCQHCELSPLSASRLVPTGAGSATACMASMPRRDMFASMAAAASASASAASRDSGVADDCGRAVYTVGGGDGDGSNSNRSVPHTDDSEVLLLGANSAPVPNPCAARLHTIARRLPSRMASSGSCITTTPRHQQQQPQRPGTATVAVAAAGAAAAAAAPAPPEDGSYPRWDGLYQMQRLTENYHRRRLGTTSPSRSPSQSPLPGARAAATATTTAADATANGSGGSRRRTMDTGEWAAARPRARLSGGMPYLSETGEASGRRPYSVRSSAADVSDKVSEGGSEGEGEAEGEGEEEPAGGWKAPSSRPATPSVELVAAAAHANAGSGSGGATGIQAVVSQPLLSSCRHVGVAGGLLQGPGSSGSEQAAGAGPGPDAGVFTTEGALGAHGVSVTGGGDSATATAASCVAAPPATATALPHPPSTQHLVLQPSHCSDAAGEASARGRRRVRLPDPSALQPLAPTATASSSAAMASMSSEDDDTSPSEPTSSFGLGSFAATRSTAGNADGPISPLPQLGPRPPASADCRNRRRSLDDSWLATQRQLLASAGGPRAAGVVAGSRPGTPLEPSHLVPLPPRGGSWAAASAAGAGAASAATSRNGAPGARPGTSAAIVNGSGGGIAAATAAVSAARRSSWATYGDAAAGPGQVEGPPSTRGQPQGPQRQPLQSPIGPTGQQAQVGARQGGSAPAAEDGKGVMARLFKAFNHLRKVEAAAHDM</sequence>
<feature type="region of interest" description="Disordered" evidence="1">
    <location>
        <begin position="1127"/>
        <end position="1222"/>
    </location>
</feature>
<feature type="region of interest" description="Disordered" evidence="1">
    <location>
        <begin position="292"/>
        <end position="321"/>
    </location>
</feature>
<feature type="compositionally biased region" description="Low complexity" evidence="1">
    <location>
        <begin position="1342"/>
        <end position="1379"/>
    </location>
</feature>
<protein>
    <submittedName>
        <fullName evidence="2">Uncharacterized protein</fullName>
    </submittedName>
</protein>
<feature type="compositionally biased region" description="Low complexity" evidence="1">
    <location>
        <begin position="821"/>
        <end position="840"/>
    </location>
</feature>
<dbReference type="Gramene" id="PNW79785">
    <property type="protein sequence ID" value="PNW79785"/>
    <property type="gene ID" value="CHLRE_08g366550v5"/>
</dbReference>
<dbReference type="EMBL" id="CM008969">
    <property type="protein sequence ID" value="PNW79785.1"/>
    <property type="molecule type" value="Genomic_DNA"/>
</dbReference>
<keyword evidence="3" id="KW-1185">Reference proteome</keyword>
<dbReference type="RefSeq" id="XP_042921943.1">
    <property type="nucleotide sequence ID" value="XM_043064942.1"/>
</dbReference>
<dbReference type="Proteomes" id="UP000006906">
    <property type="component" value="Chromosome 8"/>
</dbReference>
<feature type="compositionally biased region" description="Low complexity" evidence="1">
    <location>
        <begin position="1055"/>
        <end position="1070"/>
    </location>
</feature>
<feature type="region of interest" description="Disordered" evidence="1">
    <location>
        <begin position="132"/>
        <end position="214"/>
    </location>
</feature>
<dbReference type="KEGG" id="cre:CHLRE_08g366550v5"/>
<accession>A0A2K3DGX5</accession>
<organism evidence="2 3">
    <name type="scientific">Chlamydomonas reinhardtii</name>
    <name type="common">Chlamydomonas smithii</name>
    <dbReference type="NCBI Taxonomy" id="3055"/>
    <lineage>
        <taxon>Eukaryota</taxon>
        <taxon>Viridiplantae</taxon>
        <taxon>Chlorophyta</taxon>
        <taxon>core chlorophytes</taxon>
        <taxon>Chlorophyceae</taxon>
        <taxon>CS clade</taxon>
        <taxon>Chlamydomonadales</taxon>
        <taxon>Chlamydomonadaceae</taxon>
        <taxon>Chlamydomonas</taxon>
    </lineage>
</organism>
<feature type="compositionally biased region" description="Low complexity" evidence="1">
    <location>
        <begin position="540"/>
        <end position="554"/>
    </location>
</feature>
<dbReference type="GeneID" id="66054360"/>
<name>A0A2K3DGX5_CHLRE</name>
<proteinExistence type="predicted"/>
<feature type="compositionally biased region" description="Low complexity" evidence="1">
    <location>
        <begin position="1153"/>
        <end position="1168"/>
    </location>
</feature>
<feature type="compositionally biased region" description="Low complexity" evidence="1">
    <location>
        <begin position="163"/>
        <end position="182"/>
    </location>
</feature>
<feature type="region of interest" description="Disordered" evidence="1">
    <location>
        <begin position="655"/>
        <end position="676"/>
    </location>
</feature>
<dbReference type="InParanoid" id="A0A2K3DGX5"/>